<dbReference type="Gene3D" id="3.30.1010.10">
    <property type="entry name" value="Phosphatidylinositol 3-kinase Catalytic Subunit, Chain A, domain 4"/>
    <property type="match status" value="1"/>
</dbReference>
<organism evidence="8 9">
    <name type="scientific">Polarella glacialis</name>
    <name type="common">Dinoflagellate</name>
    <dbReference type="NCBI Taxonomy" id="89957"/>
    <lineage>
        <taxon>Eukaryota</taxon>
        <taxon>Sar</taxon>
        <taxon>Alveolata</taxon>
        <taxon>Dinophyceae</taxon>
        <taxon>Suessiales</taxon>
        <taxon>Suessiaceae</taxon>
        <taxon>Polarella</taxon>
    </lineage>
</organism>
<dbReference type="EMBL" id="CAJNNV010025479">
    <property type="protein sequence ID" value="CAE8614726.1"/>
    <property type="molecule type" value="Genomic_DNA"/>
</dbReference>
<dbReference type="InterPro" id="IPR011009">
    <property type="entry name" value="Kinase-like_dom_sf"/>
</dbReference>
<dbReference type="GO" id="GO:0043409">
    <property type="term" value="P:negative regulation of MAPK cascade"/>
    <property type="evidence" value="ECO:0007669"/>
    <property type="project" value="TreeGrafter"/>
</dbReference>
<feature type="compositionally biased region" description="Gly residues" evidence="5">
    <location>
        <begin position="14"/>
        <end position="26"/>
    </location>
</feature>
<feature type="region of interest" description="Disordered" evidence="5">
    <location>
        <begin position="1"/>
        <end position="63"/>
    </location>
</feature>
<dbReference type="InterPro" id="IPR015275">
    <property type="entry name" value="Actin-fragmin_kin_cat_dom"/>
</dbReference>
<protein>
    <recommendedName>
        <fullName evidence="2">protein-tyrosine-phosphatase</fullName>
        <ecNumber evidence="2">3.1.3.48</ecNumber>
    </recommendedName>
</protein>
<dbReference type="SUPFAM" id="SSF52799">
    <property type="entry name" value="(Phosphotyrosine protein) phosphatases II"/>
    <property type="match status" value="1"/>
</dbReference>
<dbReference type="PROSITE" id="PS50056">
    <property type="entry name" value="TYR_PHOSPHATASE_2"/>
    <property type="match status" value="1"/>
</dbReference>
<dbReference type="PANTHER" id="PTHR10159:SF519">
    <property type="entry name" value="DUAL SPECIFICITY PROTEIN PHOSPHATASE MPK3"/>
    <property type="match status" value="1"/>
</dbReference>
<accession>A0A813FVQ5</accession>
<comment type="similarity">
    <text evidence="1">Belongs to the protein-tyrosine phosphatase family. Non-receptor class dual specificity subfamily.</text>
</comment>
<feature type="compositionally biased region" description="Low complexity" evidence="5">
    <location>
        <begin position="47"/>
        <end position="61"/>
    </location>
</feature>
<dbReference type="Pfam" id="PF09192">
    <property type="entry name" value="Act-Frag_cataly"/>
    <property type="match status" value="1"/>
</dbReference>
<dbReference type="GO" id="GO:0005737">
    <property type="term" value="C:cytoplasm"/>
    <property type="evidence" value="ECO:0007669"/>
    <property type="project" value="TreeGrafter"/>
</dbReference>
<evidence type="ECO:0000256" key="1">
    <source>
        <dbReference type="ARBA" id="ARBA00008601"/>
    </source>
</evidence>
<dbReference type="PANTHER" id="PTHR10159">
    <property type="entry name" value="DUAL SPECIFICITY PROTEIN PHOSPHATASE"/>
    <property type="match status" value="1"/>
</dbReference>
<evidence type="ECO:0000313" key="9">
    <source>
        <dbReference type="Proteomes" id="UP000654075"/>
    </source>
</evidence>
<sequence length="702" mass="75682">MADQSLPAAVPGEVGKGNGKGKGGKGGPPPPSAGQKGYDAPRPKVFAASKAPSPGGSSGMSELLDKVAAEGKRKDLEESKEIEDIDLTQIDPTATRERVKCVRCEKEVDKEFLESHMNAHSSEILPWLFLGGTRNVENDVEMTVRTNITHVLNVARECNIWEEIREITTDYNLKRGLGFAYKKYPLGDTPDQDLLTELPEALDFIHEAHTSDPRHHVLVHCVQGISRSASVVVAYLIRHEGMSLREAHAHLHAKRSLADPRKEFLDQLGRFECQLRGLSVPTLTGEEVFAGRTMLNLDDTILTQPVSAVPVGTGAGKSGSRPSGSREPVSWAGRFVSRKEITPVSEDTRLQKEEEMREKARKAAEAEQKRWAHWRSLSACDVGTPLPWATARQVLFVEGGSGGVLLVELDGSHAVCVKPQGMMAVAELVAAHVASAMAVRVASCRVLSLYEEEFFSLAENMQRAPVMVEGHESCVQKVVTGCTGTGGGNGWTSSREFLGLVEFLPGHGLMGLEAQKVLVLESCPELLREVGRMCALDAVINNLDRVPLPLWDNEGNLSNVMVLDSGRHAVGIDQQVNAILEGPGLQGYLAQVRRFASDVKLLGTSVEATKSSLRGALLANCGAEVSDEALAHFMMGLREGLEAVAESSESGVLDKSLEKAKEEAVRIFGTAASDVGLTRLDSMVDFVRRTVAEVRAGLGGGG</sequence>
<dbReference type="InterPro" id="IPR000340">
    <property type="entry name" value="Dual-sp_phosphatase_cat-dom"/>
</dbReference>
<keyword evidence="4" id="KW-0904">Protein phosphatase</keyword>
<dbReference type="SUPFAM" id="SSF56112">
    <property type="entry name" value="Protein kinase-like (PK-like)"/>
    <property type="match status" value="1"/>
</dbReference>
<proteinExistence type="inferred from homology"/>
<dbReference type="InterPro" id="IPR000387">
    <property type="entry name" value="Tyr_Pase_dom"/>
</dbReference>
<dbReference type="InterPro" id="IPR016130">
    <property type="entry name" value="Tyr_Pase_AS"/>
</dbReference>
<dbReference type="SMART" id="SM00195">
    <property type="entry name" value="DSPc"/>
    <property type="match status" value="1"/>
</dbReference>
<keyword evidence="3" id="KW-0378">Hydrolase</keyword>
<dbReference type="InterPro" id="IPR029021">
    <property type="entry name" value="Prot-tyrosine_phosphatase-like"/>
</dbReference>
<gene>
    <name evidence="8" type="ORF">PGLA1383_LOCUS32447</name>
</gene>
<evidence type="ECO:0000313" key="8">
    <source>
        <dbReference type="EMBL" id="CAE8614726.1"/>
    </source>
</evidence>
<evidence type="ECO:0000256" key="4">
    <source>
        <dbReference type="ARBA" id="ARBA00022912"/>
    </source>
</evidence>
<keyword evidence="9" id="KW-1185">Reference proteome</keyword>
<dbReference type="Pfam" id="PF00782">
    <property type="entry name" value="DSPc"/>
    <property type="match status" value="1"/>
</dbReference>
<dbReference type="AlphaFoldDB" id="A0A813FVQ5"/>
<dbReference type="Gene3D" id="3.90.190.10">
    <property type="entry name" value="Protein tyrosine phosphatase superfamily"/>
    <property type="match status" value="1"/>
</dbReference>
<name>A0A813FVQ5_POLGL</name>
<evidence type="ECO:0000256" key="5">
    <source>
        <dbReference type="SAM" id="MobiDB-lite"/>
    </source>
</evidence>
<dbReference type="GO" id="GO:0004725">
    <property type="term" value="F:protein tyrosine phosphatase activity"/>
    <property type="evidence" value="ECO:0007669"/>
    <property type="project" value="UniProtKB-EC"/>
</dbReference>
<dbReference type="EC" id="3.1.3.48" evidence="2"/>
<evidence type="ECO:0000256" key="2">
    <source>
        <dbReference type="ARBA" id="ARBA00013064"/>
    </source>
</evidence>
<feature type="region of interest" description="Disordered" evidence="5">
    <location>
        <begin position="308"/>
        <end position="329"/>
    </location>
</feature>
<evidence type="ECO:0000259" key="7">
    <source>
        <dbReference type="PROSITE" id="PS50056"/>
    </source>
</evidence>
<dbReference type="InterPro" id="IPR036940">
    <property type="entry name" value="PI3/4_kinase_cat_sf"/>
</dbReference>
<feature type="domain" description="Tyrosine-protein phosphatase" evidence="6">
    <location>
        <begin position="120"/>
        <end position="277"/>
    </location>
</feature>
<dbReference type="PROSITE" id="PS50054">
    <property type="entry name" value="TYR_PHOSPHATASE_DUAL"/>
    <property type="match status" value="1"/>
</dbReference>
<evidence type="ECO:0000259" key="6">
    <source>
        <dbReference type="PROSITE" id="PS50054"/>
    </source>
</evidence>
<dbReference type="Gene3D" id="1.10.1070.11">
    <property type="entry name" value="Phosphatidylinositol 3-/4-kinase, catalytic domain"/>
    <property type="match status" value="1"/>
</dbReference>
<evidence type="ECO:0000256" key="3">
    <source>
        <dbReference type="ARBA" id="ARBA00022801"/>
    </source>
</evidence>
<dbReference type="InterPro" id="IPR020422">
    <property type="entry name" value="TYR_PHOSPHATASE_DUAL_dom"/>
</dbReference>
<dbReference type="Proteomes" id="UP000654075">
    <property type="component" value="Unassembled WGS sequence"/>
</dbReference>
<dbReference type="PROSITE" id="PS00383">
    <property type="entry name" value="TYR_PHOSPHATASE_1"/>
    <property type="match status" value="1"/>
</dbReference>
<comment type="caution">
    <text evidence="8">The sequence shown here is derived from an EMBL/GenBank/DDBJ whole genome shotgun (WGS) entry which is preliminary data.</text>
</comment>
<feature type="domain" description="Tyrosine specific protein phosphatases" evidence="7">
    <location>
        <begin position="196"/>
        <end position="255"/>
    </location>
</feature>
<reference evidence="8" key="1">
    <citation type="submission" date="2021-02" db="EMBL/GenBank/DDBJ databases">
        <authorList>
            <person name="Dougan E. K."/>
            <person name="Rhodes N."/>
            <person name="Thang M."/>
            <person name="Chan C."/>
        </authorList>
    </citation>
    <scope>NUCLEOTIDE SEQUENCE</scope>
</reference>
<dbReference type="CDD" id="cd14498">
    <property type="entry name" value="DSP"/>
    <property type="match status" value="1"/>
</dbReference>
<dbReference type="OrthoDB" id="10252009at2759"/>